<protein>
    <submittedName>
        <fullName evidence="1">Uncharacterized protein</fullName>
    </submittedName>
</protein>
<organism evidence="1 2">
    <name type="scientific">Winogradskya consettensis</name>
    <dbReference type="NCBI Taxonomy" id="113560"/>
    <lineage>
        <taxon>Bacteria</taxon>
        <taxon>Bacillati</taxon>
        <taxon>Actinomycetota</taxon>
        <taxon>Actinomycetes</taxon>
        <taxon>Micromonosporales</taxon>
        <taxon>Micromonosporaceae</taxon>
        <taxon>Winogradskya</taxon>
    </lineage>
</organism>
<reference evidence="1" key="1">
    <citation type="submission" date="2021-03" db="EMBL/GenBank/DDBJ databases">
        <title>Whole genome shotgun sequence of Actinoplanes consettensis NBRC 14913.</title>
        <authorList>
            <person name="Komaki H."/>
            <person name="Tamura T."/>
        </authorList>
    </citation>
    <scope>NUCLEOTIDE SEQUENCE</scope>
    <source>
        <strain evidence="1">NBRC 14913</strain>
    </source>
</reference>
<evidence type="ECO:0000313" key="1">
    <source>
        <dbReference type="EMBL" id="GIM78395.1"/>
    </source>
</evidence>
<dbReference type="Proteomes" id="UP000680865">
    <property type="component" value="Unassembled WGS sequence"/>
</dbReference>
<dbReference type="EMBL" id="BOQP01000034">
    <property type="protein sequence ID" value="GIM78395.1"/>
    <property type="molecule type" value="Genomic_DNA"/>
</dbReference>
<proteinExistence type="predicted"/>
<gene>
    <name evidence="1" type="ORF">Aco04nite_60230</name>
</gene>
<comment type="caution">
    <text evidence="1">The sequence shown here is derived from an EMBL/GenBank/DDBJ whole genome shotgun (WGS) entry which is preliminary data.</text>
</comment>
<dbReference type="AlphaFoldDB" id="A0A919SU51"/>
<sequence length="81" mass="9620">MRYRMHIRETADAERPPGWWARELDLPRDLFQRPTIKRHVPATKRLNTGARYHGCLVIVVPRSRDLYWRVEGLRAALTRLG</sequence>
<keyword evidence="2" id="KW-1185">Reference proteome</keyword>
<evidence type="ECO:0000313" key="2">
    <source>
        <dbReference type="Proteomes" id="UP000680865"/>
    </source>
</evidence>
<name>A0A919SU51_9ACTN</name>
<accession>A0A919SU51</accession>